<evidence type="ECO:0000256" key="5">
    <source>
        <dbReference type="ARBA" id="ARBA00022692"/>
    </source>
</evidence>
<dbReference type="PIRSF" id="PIRSF029928">
    <property type="entry name" value="Late_competence_ComGC"/>
    <property type="match status" value="1"/>
</dbReference>
<proteinExistence type="inferred from homology"/>
<evidence type="ECO:0000256" key="4">
    <source>
        <dbReference type="ARBA" id="ARBA00022481"/>
    </source>
</evidence>
<evidence type="ECO:0000256" key="8">
    <source>
        <dbReference type="ARBA" id="ARBA00023287"/>
    </source>
</evidence>
<dbReference type="GO" id="GO:0030420">
    <property type="term" value="P:establishment of competence for transformation"/>
    <property type="evidence" value="ECO:0007669"/>
    <property type="project" value="UniProtKB-UniRule"/>
</dbReference>
<evidence type="ECO:0000256" key="10">
    <source>
        <dbReference type="PIRNR" id="PIRNR029928"/>
    </source>
</evidence>
<evidence type="ECO:0000256" key="11">
    <source>
        <dbReference type="PIRSR" id="PIRSR029928-50"/>
    </source>
</evidence>
<organism evidence="12 13">
    <name type="scientific">Guptibacillus hwajinpoensis</name>
    <dbReference type="NCBI Taxonomy" id="208199"/>
    <lineage>
        <taxon>Bacteria</taxon>
        <taxon>Bacillati</taxon>
        <taxon>Bacillota</taxon>
        <taxon>Bacilli</taxon>
        <taxon>Bacillales</taxon>
        <taxon>Guptibacillaceae</taxon>
        <taxon>Guptibacillus</taxon>
    </lineage>
</organism>
<accession>A0A845EX54</accession>
<dbReference type="InterPro" id="IPR012902">
    <property type="entry name" value="N_methyl_site"/>
</dbReference>
<dbReference type="Pfam" id="PF07963">
    <property type="entry name" value="N_methyl"/>
    <property type="match status" value="1"/>
</dbReference>
<feature type="modified residue" description="N-methylphenylalanine" evidence="11">
    <location>
        <position position="16"/>
    </location>
</feature>
<comment type="function">
    <text evidence="10">Required for transformation and DNA binding.</text>
</comment>
<name>A0A845EX54_9BACL</name>
<dbReference type="InterPro" id="IPR045584">
    <property type="entry name" value="Pilin-like"/>
</dbReference>
<evidence type="ECO:0000256" key="9">
    <source>
        <dbReference type="ARBA" id="ARBA00043982"/>
    </source>
</evidence>
<evidence type="ECO:0000313" key="12">
    <source>
        <dbReference type="EMBL" id="MYL63125.1"/>
    </source>
</evidence>
<dbReference type="EMBL" id="WMEY01000002">
    <property type="protein sequence ID" value="MYL63125.1"/>
    <property type="molecule type" value="Genomic_DNA"/>
</dbReference>
<comment type="subunit">
    <text evidence="10">Homodimer.</text>
</comment>
<dbReference type="PROSITE" id="PS00409">
    <property type="entry name" value="PROKAR_NTER_METHYL"/>
    <property type="match status" value="1"/>
</dbReference>
<reference evidence="12 13" key="1">
    <citation type="submission" date="2019-11" db="EMBL/GenBank/DDBJ databases">
        <title>Genome sequences of 17 halophilic strains isolated from different environments.</title>
        <authorList>
            <person name="Furrow R.E."/>
        </authorList>
    </citation>
    <scope>NUCLEOTIDE SEQUENCE [LARGE SCALE GENOMIC DNA]</scope>
    <source>
        <strain evidence="12 13">22506_14_FS</strain>
    </source>
</reference>
<dbReference type="Gene3D" id="3.30.700.10">
    <property type="entry name" value="Glycoprotein, Type 4 Pilin"/>
    <property type="match status" value="1"/>
</dbReference>
<dbReference type="InterPro" id="IPR016940">
    <property type="entry name" value="ComGC"/>
</dbReference>
<evidence type="ECO:0000256" key="3">
    <source>
        <dbReference type="ARBA" id="ARBA00022475"/>
    </source>
</evidence>
<dbReference type="NCBIfam" id="NF040999">
    <property type="entry name" value="pilin_ComGC"/>
    <property type="match status" value="1"/>
</dbReference>
<dbReference type="GO" id="GO:0005886">
    <property type="term" value="C:plasma membrane"/>
    <property type="evidence" value="ECO:0007669"/>
    <property type="project" value="UniProtKB-SubCell"/>
</dbReference>
<dbReference type="GO" id="GO:0009986">
    <property type="term" value="C:cell surface"/>
    <property type="evidence" value="ECO:0007669"/>
    <property type="project" value="UniProtKB-SubCell"/>
</dbReference>
<evidence type="ECO:0000256" key="1">
    <source>
        <dbReference type="ARBA" id="ARBA00004162"/>
    </source>
</evidence>
<comment type="subcellular location">
    <subcellularLocation>
        <location evidence="1">Cell membrane</location>
        <topology evidence="1">Single-pass membrane protein</topology>
    </subcellularLocation>
    <subcellularLocation>
        <location evidence="2">Cell surface</location>
    </subcellularLocation>
</comment>
<keyword evidence="10" id="KW-0813">Transport</keyword>
<comment type="caution">
    <text evidence="12">The sequence shown here is derived from an EMBL/GenBank/DDBJ whole genome shotgun (WGS) entry which is preliminary data.</text>
</comment>
<comment type="similarity">
    <text evidence="9 10">Belongs to the ComGC family.</text>
</comment>
<protein>
    <recommendedName>
        <fullName evidence="10">ComG operon protein 3</fullName>
    </recommendedName>
</protein>
<dbReference type="AlphaFoldDB" id="A0A845EX54"/>
<evidence type="ECO:0000313" key="13">
    <source>
        <dbReference type="Proteomes" id="UP000447833"/>
    </source>
</evidence>
<sequence>MKLRKWISLFKQEKGFTLIEMMIVIMIISVLLLIAVPGLTKNNEVVEEKSCEATIKVAQTQVAAYKANKEEFPTTIADLVTDGYLDMDETTCPGGEALTITDGKVILAE</sequence>
<keyword evidence="4 11" id="KW-0488">Methylation</keyword>
<keyword evidence="6 10" id="KW-1133">Transmembrane helix</keyword>
<dbReference type="NCBIfam" id="TIGR02532">
    <property type="entry name" value="IV_pilin_GFxxxE"/>
    <property type="match status" value="1"/>
</dbReference>
<feature type="transmembrane region" description="Helical" evidence="10">
    <location>
        <begin position="21"/>
        <end position="40"/>
    </location>
</feature>
<dbReference type="SUPFAM" id="SSF54523">
    <property type="entry name" value="Pili subunits"/>
    <property type="match status" value="1"/>
</dbReference>
<keyword evidence="8 10" id="KW-0178">Competence</keyword>
<dbReference type="RefSeq" id="WP_160918805.1">
    <property type="nucleotide sequence ID" value="NZ_WMEY01000002.1"/>
</dbReference>
<dbReference type="Proteomes" id="UP000447833">
    <property type="component" value="Unassembled WGS sequence"/>
</dbReference>
<keyword evidence="3 10" id="KW-1003">Cell membrane</keyword>
<gene>
    <name evidence="12" type="ORF">GLW07_07130</name>
</gene>
<evidence type="ECO:0000256" key="7">
    <source>
        <dbReference type="ARBA" id="ARBA00023136"/>
    </source>
</evidence>
<feature type="chain" id="PRO_5035534331" description="ComG operon protein 3" evidence="11">
    <location>
        <begin position="16"/>
        <end position="109"/>
    </location>
</feature>
<evidence type="ECO:0000256" key="2">
    <source>
        <dbReference type="ARBA" id="ARBA00004241"/>
    </source>
</evidence>
<feature type="propeptide" id="PRO_5035534332" evidence="11">
    <location>
        <begin position="1"/>
        <end position="15"/>
    </location>
</feature>
<keyword evidence="7 10" id="KW-0472">Membrane</keyword>
<evidence type="ECO:0000256" key="6">
    <source>
        <dbReference type="ARBA" id="ARBA00022989"/>
    </source>
</evidence>
<dbReference type="PANTHER" id="PTHR30093:SF2">
    <property type="entry name" value="TYPE II SECRETION SYSTEM PROTEIN H"/>
    <property type="match status" value="1"/>
</dbReference>
<keyword evidence="5 10" id="KW-0812">Transmembrane</keyword>
<dbReference type="PANTHER" id="PTHR30093">
    <property type="entry name" value="GENERAL SECRETION PATHWAY PROTEIN G"/>
    <property type="match status" value="1"/>
</dbReference>